<dbReference type="EMBL" id="JAFMPY010000013">
    <property type="protein sequence ID" value="MBO0904588.1"/>
    <property type="molecule type" value="Genomic_DNA"/>
</dbReference>
<sequence length="242" mass="26604">MRRGRFFTALAFCLVGIAILFSLGTWQLQRLHWKEGLIAAIDRRIHAAPADLATIESRLSAGQPVDYTPVTISGRFRNAEERYFLSTFEGEAGWNVYTPLVLDGGDVVFVNRGFVPYALREPARRSAGLPSGPVTVTGLVRIPPAQKPDYFTPDNAPEKAEFYWQDLAAMGQGVAIPPGGRLLPFFVDAGPGRAEGGWPVGGVTVVSLPNDHLQYAITWYGLCLVLVVMTGLMVVRRFRRRG</sequence>
<dbReference type="CDD" id="cd06662">
    <property type="entry name" value="SURF1"/>
    <property type="match status" value="1"/>
</dbReference>
<proteinExistence type="inferred from homology"/>
<keyword evidence="3 6" id="KW-0812">Transmembrane</keyword>
<evidence type="ECO:0000313" key="8">
    <source>
        <dbReference type="Proteomes" id="UP000664288"/>
    </source>
</evidence>
<gene>
    <name evidence="7" type="ORF">J1C47_13145</name>
</gene>
<dbReference type="Pfam" id="PF02104">
    <property type="entry name" value="SURF1"/>
    <property type="match status" value="1"/>
</dbReference>
<comment type="caution">
    <text evidence="7">The sequence shown here is derived from an EMBL/GenBank/DDBJ whole genome shotgun (WGS) entry which is preliminary data.</text>
</comment>
<dbReference type="PROSITE" id="PS50895">
    <property type="entry name" value="SURF1"/>
    <property type="match status" value="1"/>
</dbReference>
<comment type="similarity">
    <text evidence="2 6">Belongs to the SURF1 family.</text>
</comment>
<comment type="caution">
    <text evidence="6">Lacks conserved residue(s) required for the propagation of feature annotation.</text>
</comment>
<accession>A0ABS3J4I4</accession>
<evidence type="ECO:0000256" key="1">
    <source>
        <dbReference type="ARBA" id="ARBA00004370"/>
    </source>
</evidence>
<name>A0ABS3J4I4_9HYPH</name>
<organism evidence="7 8">
    <name type="scientific">Jiella sonneratiae</name>
    <dbReference type="NCBI Taxonomy" id="2816856"/>
    <lineage>
        <taxon>Bacteria</taxon>
        <taxon>Pseudomonadati</taxon>
        <taxon>Pseudomonadota</taxon>
        <taxon>Alphaproteobacteria</taxon>
        <taxon>Hyphomicrobiales</taxon>
        <taxon>Aurantimonadaceae</taxon>
        <taxon>Jiella</taxon>
    </lineage>
</organism>
<dbReference type="RefSeq" id="WP_207351341.1">
    <property type="nucleotide sequence ID" value="NZ_JAFMPY010000013.1"/>
</dbReference>
<dbReference type="InterPro" id="IPR045214">
    <property type="entry name" value="Surf1/Surf4"/>
</dbReference>
<dbReference type="InterPro" id="IPR002994">
    <property type="entry name" value="Surf1/Shy1"/>
</dbReference>
<dbReference type="PANTHER" id="PTHR23427:SF2">
    <property type="entry name" value="SURFEIT LOCUS PROTEIN 1"/>
    <property type="match status" value="1"/>
</dbReference>
<evidence type="ECO:0000313" key="7">
    <source>
        <dbReference type="EMBL" id="MBO0904588.1"/>
    </source>
</evidence>
<protein>
    <recommendedName>
        <fullName evidence="6">SURF1-like protein</fullName>
    </recommendedName>
</protein>
<evidence type="ECO:0000256" key="4">
    <source>
        <dbReference type="ARBA" id="ARBA00022989"/>
    </source>
</evidence>
<evidence type="ECO:0000256" key="5">
    <source>
        <dbReference type="ARBA" id="ARBA00023136"/>
    </source>
</evidence>
<comment type="subcellular location">
    <subcellularLocation>
        <location evidence="6">Cell membrane</location>
        <topology evidence="6">Multi-pass membrane protein</topology>
    </subcellularLocation>
    <subcellularLocation>
        <location evidence="1">Membrane</location>
    </subcellularLocation>
</comment>
<keyword evidence="8" id="KW-1185">Reference proteome</keyword>
<evidence type="ECO:0000256" key="6">
    <source>
        <dbReference type="RuleBase" id="RU363076"/>
    </source>
</evidence>
<keyword evidence="5 6" id="KW-0472">Membrane</keyword>
<feature type="transmembrane region" description="Helical" evidence="6">
    <location>
        <begin position="217"/>
        <end position="235"/>
    </location>
</feature>
<keyword evidence="6" id="KW-1003">Cell membrane</keyword>
<reference evidence="7 8" key="1">
    <citation type="submission" date="2021-03" db="EMBL/GenBank/DDBJ databases">
        <title>Whole genome sequence of Jiella sp. MQZ13P-4.</title>
        <authorList>
            <person name="Tuo L."/>
        </authorList>
    </citation>
    <scope>NUCLEOTIDE SEQUENCE [LARGE SCALE GENOMIC DNA]</scope>
    <source>
        <strain evidence="7 8">MQZ13P-4</strain>
    </source>
</reference>
<keyword evidence="4 6" id="KW-1133">Transmembrane helix</keyword>
<evidence type="ECO:0000256" key="2">
    <source>
        <dbReference type="ARBA" id="ARBA00007165"/>
    </source>
</evidence>
<dbReference type="Proteomes" id="UP000664288">
    <property type="component" value="Unassembled WGS sequence"/>
</dbReference>
<evidence type="ECO:0000256" key="3">
    <source>
        <dbReference type="ARBA" id="ARBA00022692"/>
    </source>
</evidence>
<dbReference type="PANTHER" id="PTHR23427">
    <property type="entry name" value="SURFEIT LOCUS PROTEIN"/>
    <property type="match status" value="1"/>
</dbReference>